<proteinExistence type="predicted"/>
<organism evidence="2 3">
    <name type="scientific">Populus euphratica</name>
    <name type="common">Euphrates poplar</name>
    <dbReference type="NCBI Taxonomy" id="75702"/>
    <lineage>
        <taxon>Eukaryota</taxon>
        <taxon>Viridiplantae</taxon>
        <taxon>Streptophyta</taxon>
        <taxon>Embryophyta</taxon>
        <taxon>Tracheophyta</taxon>
        <taxon>Spermatophyta</taxon>
        <taxon>Magnoliopsida</taxon>
        <taxon>eudicotyledons</taxon>
        <taxon>Gunneridae</taxon>
        <taxon>Pentapetalae</taxon>
        <taxon>rosids</taxon>
        <taxon>fabids</taxon>
        <taxon>Malpighiales</taxon>
        <taxon>Salicaceae</taxon>
        <taxon>Saliceae</taxon>
        <taxon>Populus</taxon>
    </lineage>
</organism>
<evidence type="ECO:0000256" key="1">
    <source>
        <dbReference type="SAM" id="MobiDB-lite"/>
    </source>
</evidence>
<keyword evidence="2" id="KW-1185">Reference proteome</keyword>
<sequence>MKCGEIEQGIKKTRSLPAKIAIMVWPENTCFGTGDHQYTIVIQKVGDKYRSFLHDDTENTTQWRHGGPPNFDTVNQLFEEGRTKEWPEGSLEVVQNAIKTWDMEIEHKTRVQDSIRPSTLTHSSSLLMVDESMRAEDVEIYYDPAELIGGLLISPSQSEPEDNTVNTATATHGCPFSKKK</sequence>
<dbReference type="RefSeq" id="XP_011007921.1">
    <property type="nucleotide sequence ID" value="XM_011009619.1"/>
</dbReference>
<feature type="region of interest" description="Disordered" evidence="1">
    <location>
        <begin position="154"/>
        <end position="180"/>
    </location>
</feature>
<dbReference type="GeneID" id="105113445"/>
<dbReference type="PANTHER" id="PTHR31723:SF4">
    <property type="entry name" value="PATHOGENESIS-RELATED FAMILY PROTEIN"/>
    <property type="match status" value="1"/>
</dbReference>
<dbReference type="AlphaFoldDB" id="A0AAJ6X767"/>
<name>A0AAJ6X767_POPEU</name>
<dbReference type="Proteomes" id="UP000694918">
    <property type="component" value="Unplaced"/>
</dbReference>
<dbReference type="PANTHER" id="PTHR31723">
    <property type="entry name" value="PATHOGENESIS-RELATED FAMILY PROTEIN"/>
    <property type="match status" value="1"/>
</dbReference>
<dbReference type="InterPro" id="IPR053218">
    <property type="entry name" value="Pathogen-related_defense"/>
</dbReference>
<evidence type="ECO:0000313" key="3">
    <source>
        <dbReference type="RefSeq" id="XP_011007921.1"/>
    </source>
</evidence>
<evidence type="ECO:0000313" key="2">
    <source>
        <dbReference type="Proteomes" id="UP000694918"/>
    </source>
</evidence>
<dbReference type="KEGG" id="peu:105113445"/>
<protein>
    <submittedName>
        <fullName evidence="3">Pathogen-related protein-like</fullName>
    </submittedName>
</protein>
<reference evidence="3" key="1">
    <citation type="submission" date="2025-08" db="UniProtKB">
        <authorList>
            <consortium name="RefSeq"/>
        </authorList>
    </citation>
    <scope>IDENTIFICATION</scope>
</reference>
<feature type="compositionally biased region" description="Polar residues" evidence="1">
    <location>
        <begin position="154"/>
        <end position="170"/>
    </location>
</feature>
<gene>
    <name evidence="3" type="primary">LOC105113445</name>
</gene>
<accession>A0AAJ6X767</accession>